<keyword evidence="6" id="KW-1185">Reference proteome</keyword>
<keyword evidence="3" id="KW-0067">ATP-binding</keyword>
<evidence type="ECO:0000256" key="2">
    <source>
        <dbReference type="ARBA" id="ARBA00022801"/>
    </source>
</evidence>
<proteinExistence type="predicted"/>
<accession>A0A3M8DGE6</accession>
<dbReference type="PANTHER" id="PTHR34698">
    <property type="entry name" value="5-OXOPROLINASE SUBUNIT B"/>
    <property type="match status" value="1"/>
</dbReference>
<dbReference type="Pfam" id="PF02682">
    <property type="entry name" value="CT_C_D"/>
    <property type="match status" value="1"/>
</dbReference>
<dbReference type="InterPro" id="IPR010016">
    <property type="entry name" value="PxpB"/>
</dbReference>
<dbReference type="EMBL" id="RHHQ01000012">
    <property type="protein sequence ID" value="RNB87114.1"/>
    <property type="molecule type" value="Genomic_DNA"/>
</dbReference>
<reference evidence="5 6" key="1">
    <citation type="submission" date="2018-10" db="EMBL/GenBank/DDBJ databases">
        <title>Phylogenomics of Brevibacillus.</title>
        <authorList>
            <person name="Dunlap C."/>
        </authorList>
    </citation>
    <scope>NUCLEOTIDE SEQUENCE [LARGE SCALE GENOMIC DNA]</scope>
    <source>
        <strain evidence="5 6">JCM 15716</strain>
    </source>
</reference>
<gene>
    <name evidence="5" type="ORF">EDM56_15600</name>
</gene>
<protein>
    <submittedName>
        <fullName evidence="5">Carboxyltransferase domain-containing protein</fullName>
    </submittedName>
</protein>
<keyword evidence="2" id="KW-0378">Hydrolase</keyword>
<evidence type="ECO:0000313" key="5">
    <source>
        <dbReference type="EMBL" id="RNB87114.1"/>
    </source>
</evidence>
<dbReference type="SMART" id="SM00796">
    <property type="entry name" value="AHS1"/>
    <property type="match status" value="1"/>
</dbReference>
<keyword evidence="5" id="KW-0808">Transferase</keyword>
<dbReference type="PANTHER" id="PTHR34698:SF2">
    <property type="entry name" value="5-OXOPROLINASE SUBUNIT B"/>
    <property type="match status" value="1"/>
</dbReference>
<dbReference type="Proteomes" id="UP000271031">
    <property type="component" value="Unassembled WGS sequence"/>
</dbReference>
<dbReference type="SUPFAM" id="SSF160467">
    <property type="entry name" value="PH0987 N-terminal domain-like"/>
    <property type="match status" value="1"/>
</dbReference>
<dbReference type="InterPro" id="IPR003833">
    <property type="entry name" value="CT_C_D"/>
</dbReference>
<feature type="domain" description="Carboxyltransferase" evidence="4">
    <location>
        <begin position="7"/>
        <end position="231"/>
    </location>
</feature>
<dbReference type="RefSeq" id="WP_122918813.1">
    <property type="nucleotide sequence ID" value="NZ_RHHQ01000012.1"/>
</dbReference>
<dbReference type="Gene3D" id="2.40.100.10">
    <property type="entry name" value="Cyclophilin-like"/>
    <property type="match status" value="1"/>
</dbReference>
<dbReference type="AlphaFoldDB" id="A0A3M8DGE6"/>
<organism evidence="5 6">
    <name type="scientific">Brevibacillus fluminis</name>
    <dbReference type="NCBI Taxonomy" id="511487"/>
    <lineage>
        <taxon>Bacteria</taxon>
        <taxon>Bacillati</taxon>
        <taxon>Bacillota</taxon>
        <taxon>Bacilli</taxon>
        <taxon>Bacillales</taxon>
        <taxon>Paenibacillaceae</taxon>
        <taxon>Brevibacillus</taxon>
    </lineage>
</organism>
<evidence type="ECO:0000256" key="1">
    <source>
        <dbReference type="ARBA" id="ARBA00022741"/>
    </source>
</evidence>
<dbReference type="OrthoDB" id="9778567at2"/>
<dbReference type="GO" id="GO:0005524">
    <property type="term" value="F:ATP binding"/>
    <property type="evidence" value="ECO:0007669"/>
    <property type="project" value="UniProtKB-KW"/>
</dbReference>
<evidence type="ECO:0000259" key="4">
    <source>
        <dbReference type="SMART" id="SM00796"/>
    </source>
</evidence>
<dbReference type="Gene3D" id="3.30.1360.40">
    <property type="match status" value="1"/>
</dbReference>
<evidence type="ECO:0000256" key="3">
    <source>
        <dbReference type="ARBA" id="ARBA00022840"/>
    </source>
</evidence>
<keyword evidence="1" id="KW-0547">Nucleotide-binding</keyword>
<dbReference type="SUPFAM" id="SSF50891">
    <property type="entry name" value="Cyclophilin-like"/>
    <property type="match status" value="1"/>
</dbReference>
<dbReference type="GO" id="GO:0016740">
    <property type="term" value="F:transferase activity"/>
    <property type="evidence" value="ECO:0007669"/>
    <property type="project" value="UniProtKB-KW"/>
</dbReference>
<dbReference type="GO" id="GO:0016787">
    <property type="term" value="F:hydrolase activity"/>
    <property type="evidence" value="ECO:0007669"/>
    <property type="project" value="UniProtKB-KW"/>
</dbReference>
<dbReference type="InterPro" id="IPR029000">
    <property type="entry name" value="Cyclophilin-like_dom_sf"/>
</dbReference>
<name>A0A3M8DGE6_9BACL</name>
<evidence type="ECO:0000313" key="6">
    <source>
        <dbReference type="Proteomes" id="UP000271031"/>
    </source>
</evidence>
<comment type="caution">
    <text evidence="5">The sequence shown here is derived from an EMBL/GenBank/DDBJ whole genome shotgun (WGS) entry which is preliminary data.</text>
</comment>
<sequence length="293" mass="33430">MFTLPETRFDFAGDEYIYAEISREMGLASNFKALAITNELRKRNIPGLIDICPANASYLVRFNPEIISSQDLLDYLIEIDITKSNVAELNLSTRIVEIPTWYDDPITRSYSERFASRHQHPGLSDFDFVMKCNGFTDKAAFIQAHSSTPYFITMVGYIPGTSWEFPLGTTNEEILQAPKYLSPRSKTPNRAIGLGGAFNAIYPVDSPGSYQLIGMSAVPVYDKERRYPELCDYVLAKPGDIWRHRPIDEAEYWQIVADVEKGTYTYRTRDVEFSPKEYLLRGKAYIALLMEGF</sequence>